<name>A0A7C8NT41_ORBOL</name>
<feature type="region of interest" description="Disordered" evidence="1">
    <location>
        <begin position="770"/>
        <end position="806"/>
    </location>
</feature>
<feature type="region of interest" description="Disordered" evidence="1">
    <location>
        <begin position="866"/>
        <end position="894"/>
    </location>
</feature>
<feature type="compositionally biased region" description="Polar residues" evidence="1">
    <location>
        <begin position="875"/>
        <end position="894"/>
    </location>
</feature>
<dbReference type="EMBL" id="WIQZ01000033">
    <property type="protein sequence ID" value="KAF3135153.1"/>
    <property type="molecule type" value="Genomic_DNA"/>
</dbReference>
<accession>A0A7C8NT41</accession>
<proteinExistence type="predicted"/>
<feature type="region of interest" description="Disordered" evidence="1">
    <location>
        <begin position="528"/>
        <end position="560"/>
    </location>
</feature>
<evidence type="ECO:0000256" key="1">
    <source>
        <dbReference type="SAM" id="MobiDB-lite"/>
    </source>
</evidence>
<sequence>MMPGSEFVRTGNGQWTKVPGSRLAESILHRSLSRELGLSLRAETINDGNGNFFPPVVAAQRILAPQPQTTAAAATASISSIANTLGEASSSSSTSIITTTKETDTAQDEYTLFTRPRRTMLPTILADQAKGKIKAKVQVQAQTQAQITATTTTTTTASTPAPVAVTTTVTVNLPSLPWSIDGKDKNLWVKEKTTDGLPTTAFSAANRAVMEKSTMKLERLIQYEARLEEQKATASATPVPTAIDPEDLLPKYCPLNPDLPEEFKNMTVNQIFETCYKRLMAREEPKIEEGPQNGAEQAPEDDDDRKSVDSIVSSEACSEDLPFISSVNVYSMRKREIQRARKKQAAMNAKLGVVTSSSSATPPEEETILDAGEVSFASGNSDPGQGDETPLFTIRSKKQPIKIVDPKTLQRPDKPKSPKDLANDVEFLKRGLRVLSTGAELTSQSYQMFKEVGMDATILAQTSEWCRYIHEFVRTTGVTLQNLDNLKKAQMRSAIFEQVGQCMGHKKKMDNSILGWTNFAISMFPVEASSDGKESPPENTGGVRLDDTVPTPQTKLPPKVTHMHNKACQDLNHELQRLTEDNKLKFKTLLRMLIDSLSECKDWIIKAPSYAKAKPLRYTELKPLEGLLVPSIEVEAPSEMKRGKQIEVVVKQEISEHVHGKVIVNENAGKRTVVQDVEMKEHTEPGLSTELNQQAFYHAQQALGWYQPGFTMHGYGQQGRPNGEYMQHNGNQVLRPRSAVNQQMNNDGYQQGQHHGNYQPEATNRQLHRSQHNISRGRQGTRSGVQSRQPSTVGTRQNNYGNAHQVSHGGPQFPTYATTPNNEYLYNPEAGGYQDIRFQFNHNQPQGPHQQPVLQHPQPWRTIATSDGPYLETGHPQQFSQASANPRSTPDTAVTSGEYMRQDRPVTHAVPQPLQRSMTVTPQIMQHPGIIHNHHGGSEQYGGGHGMTFPQGGGGGLYSGYGHTGWHSHNGHPMQQSQQQAVQGRSGKGVMYQQYGHHQRQYR</sequence>
<dbReference type="AlphaFoldDB" id="A0A7C8NT41"/>
<protein>
    <submittedName>
        <fullName evidence="2">Uncharacterized protein</fullName>
    </submittedName>
</protein>
<dbReference type="Proteomes" id="UP000480548">
    <property type="component" value="Unassembled WGS sequence"/>
</dbReference>
<feature type="region of interest" description="Disordered" evidence="1">
    <location>
        <begin position="284"/>
        <end position="312"/>
    </location>
</feature>
<feature type="region of interest" description="Disordered" evidence="1">
    <location>
        <begin position="960"/>
        <end position="1003"/>
    </location>
</feature>
<comment type="caution">
    <text evidence="2">The sequence shown here is derived from an EMBL/GenBank/DDBJ whole genome shotgun (WGS) entry which is preliminary data.</text>
</comment>
<gene>
    <name evidence="2" type="ORF">TWF703_006066</name>
</gene>
<reference evidence="2 3" key="1">
    <citation type="submission" date="2019-06" db="EMBL/GenBank/DDBJ databases">
        <authorList>
            <person name="Palmer J.M."/>
        </authorList>
    </citation>
    <scope>NUCLEOTIDE SEQUENCE [LARGE SCALE GENOMIC DNA]</scope>
    <source>
        <strain evidence="2 3">TWF703</strain>
    </source>
</reference>
<evidence type="ECO:0000313" key="2">
    <source>
        <dbReference type="EMBL" id="KAF3135153.1"/>
    </source>
</evidence>
<evidence type="ECO:0000313" key="3">
    <source>
        <dbReference type="Proteomes" id="UP000480548"/>
    </source>
</evidence>
<organism evidence="2 3">
    <name type="scientific">Orbilia oligospora</name>
    <name type="common">Nematode-trapping fungus</name>
    <name type="synonym">Arthrobotrys oligospora</name>
    <dbReference type="NCBI Taxonomy" id="2813651"/>
    <lineage>
        <taxon>Eukaryota</taxon>
        <taxon>Fungi</taxon>
        <taxon>Dikarya</taxon>
        <taxon>Ascomycota</taxon>
        <taxon>Pezizomycotina</taxon>
        <taxon>Orbiliomycetes</taxon>
        <taxon>Orbiliales</taxon>
        <taxon>Orbiliaceae</taxon>
        <taxon>Orbilia</taxon>
    </lineage>
</organism>
<feature type="compositionally biased region" description="Polar residues" evidence="1">
    <location>
        <begin position="772"/>
        <end position="805"/>
    </location>
</feature>